<feature type="compositionally biased region" description="Gly residues" evidence="1">
    <location>
        <begin position="211"/>
        <end position="220"/>
    </location>
</feature>
<feature type="region of interest" description="Disordered" evidence="1">
    <location>
        <begin position="144"/>
        <end position="242"/>
    </location>
</feature>
<dbReference type="Gramene" id="Os03t0233251-00">
    <property type="protein sequence ID" value="Os03t0233251-00"/>
    <property type="gene ID" value="Os03g0233251"/>
</dbReference>
<evidence type="ECO:0000256" key="1">
    <source>
        <dbReference type="SAM" id="MobiDB-lite"/>
    </source>
</evidence>
<reference evidence="2 3" key="3">
    <citation type="journal article" date="2013" name="Rice">
        <title>Improvement of the Oryza sativa Nipponbare reference genome using next generation sequence and optical map data.</title>
        <authorList>
            <person name="Kawahara Y."/>
            <person name="de la Bastide M."/>
            <person name="Hamilton J.P."/>
            <person name="Kanamori H."/>
            <person name="McCombie W.R."/>
            <person name="Ouyang S."/>
            <person name="Schwartz D.C."/>
            <person name="Tanaka T."/>
            <person name="Wu J."/>
            <person name="Zhou S."/>
            <person name="Childs K.L."/>
            <person name="Davidson R.M."/>
            <person name="Lin H."/>
            <person name="Quesada-Ocampo L."/>
            <person name="Vaillancourt B."/>
            <person name="Sakai H."/>
            <person name="Lee S.S."/>
            <person name="Kim J."/>
            <person name="Numa H."/>
            <person name="Itoh T."/>
            <person name="Buell C.R."/>
            <person name="Matsumoto T."/>
        </authorList>
    </citation>
    <scope>NUCLEOTIDE SEQUENCE [LARGE SCALE GENOMIC DNA]</scope>
    <source>
        <strain evidence="3">cv. Nipponbare</strain>
    </source>
</reference>
<dbReference type="AlphaFoldDB" id="A0A0P0VV64"/>
<dbReference type="Proteomes" id="UP000059680">
    <property type="component" value="Chromosome 3"/>
</dbReference>
<gene>
    <name evidence="2" type="ordered locus">Os03g0233251</name>
    <name evidence="2" type="ORF">OSNPB_030233251</name>
</gene>
<evidence type="ECO:0000313" key="3">
    <source>
        <dbReference type="Proteomes" id="UP000059680"/>
    </source>
</evidence>
<reference evidence="3" key="1">
    <citation type="journal article" date="2005" name="Nature">
        <title>The map-based sequence of the rice genome.</title>
        <authorList>
            <consortium name="International rice genome sequencing project (IRGSP)"/>
            <person name="Matsumoto T."/>
            <person name="Wu J."/>
            <person name="Kanamori H."/>
            <person name="Katayose Y."/>
            <person name="Fujisawa M."/>
            <person name="Namiki N."/>
            <person name="Mizuno H."/>
            <person name="Yamamoto K."/>
            <person name="Antonio B.A."/>
            <person name="Baba T."/>
            <person name="Sakata K."/>
            <person name="Nagamura Y."/>
            <person name="Aoki H."/>
            <person name="Arikawa K."/>
            <person name="Arita K."/>
            <person name="Bito T."/>
            <person name="Chiden Y."/>
            <person name="Fujitsuka N."/>
            <person name="Fukunaka R."/>
            <person name="Hamada M."/>
            <person name="Harada C."/>
            <person name="Hayashi A."/>
            <person name="Hijishita S."/>
            <person name="Honda M."/>
            <person name="Hosokawa S."/>
            <person name="Ichikawa Y."/>
            <person name="Idonuma A."/>
            <person name="Iijima M."/>
            <person name="Ikeda M."/>
            <person name="Ikeno M."/>
            <person name="Ito K."/>
            <person name="Ito S."/>
            <person name="Ito T."/>
            <person name="Ito Y."/>
            <person name="Ito Y."/>
            <person name="Iwabuchi A."/>
            <person name="Kamiya K."/>
            <person name="Karasawa W."/>
            <person name="Kurita K."/>
            <person name="Katagiri S."/>
            <person name="Kikuta A."/>
            <person name="Kobayashi H."/>
            <person name="Kobayashi N."/>
            <person name="Machita K."/>
            <person name="Maehara T."/>
            <person name="Masukawa M."/>
            <person name="Mizubayashi T."/>
            <person name="Mukai Y."/>
            <person name="Nagasaki H."/>
            <person name="Nagata Y."/>
            <person name="Naito S."/>
            <person name="Nakashima M."/>
            <person name="Nakama Y."/>
            <person name="Nakamichi Y."/>
            <person name="Nakamura M."/>
            <person name="Meguro A."/>
            <person name="Negishi M."/>
            <person name="Ohta I."/>
            <person name="Ohta T."/>
            <person name="Okamoto M."/>
            <person name="Ono N."/>
            <person name="Saji S."/>
            <person name="Sakaguchi M."/>
            <person name="Sakai K."/>
            <person name="Shibata M."/>
            <person name="Shimokawa T."/>
            <person name="Song J."/>
            <person name="Takazaki Y."/>
            <person name="Terasawa K."/>
            <person name="Tsugane M."/>
            <person name="Tsuji K."/>
            <person name="Ueda S."/>
            <person name="Waki K."/>
            <person name="Yamagata H."/>
            <person name="Yamamoto M."/>
            <person name="Yamamoto S."/>
            <person name="Yamane H."/>
            <person name="Yoshiki S."/>
            <person name="Yoshihara R."/>
            <person name="Yukawa K."/>
            <person name="Zhong H."/>
            <person name="Yano M."/>
            <person name="Yuan Q."/>
            <person name="Ouyang S."/>
            <person name="Liu J."/>
            <person name="Jones K.M."/>
            <person name="Gansberger K."/>
            <person name="Moffat K."/>
            <person name="Hill J."/>
            <person name="Bera J."/>
            <person name="Fadrosh D."/>
            <person name="Jin S."/>
            <person name="Johri S."/>
            <person name="Kim M."/>
            <person name="Overton L."/>
            <person name="Reardon M."/>
            <person name="Tsitrin T."/>
            <person name="Vuong H."/>
            <person name="Weaver B."/>
            <person name="Ciecko A."/>
            <person name="Tallon L."/>
            <person name="Jackson J."/>
            <person name="Pai G."/>
            <person name="Aken S.V."/>
            <person name="Utterback T."/>
            <person name="Reidmuller S."/>
            <person name="Feldblyum T."/>
            <person name="Hsiao J."/>
            <person name="Zismann V."/>
            <person name="Iobst S."/>
            <person name="de Vazeille A.R."/>
            <person name="Buell C.R."/>
            <person name="Ying K."/>
            <person name="Li Y."/>
            <person name="Lu T."/>
            <person name="Huang Y."/>
            <person name="Zhao Q."/>
            <person name="Feng Q."/>
            <person name="Zhang L."/>
            <person name="Zhu J."/>
            <person name="Weng Q."/>
            <person name="Mu J."/>
            <person name="Lu Y."/>
            <person name="Fan D."/>
            <person name="Liu Y."/>
            <person name="Guan J."/>
            <person name="Zhang Y."/>
            <person name="Yu S."/>
            <person name="Liu X."/>
            <person name="Zhang Y."/>
            <person name="Hong G."/>
            <person name="Han B."/>
            <person name="Choisne N."/>
            <person name="Demange N."/>
            <person name="Orjeda G."/>
            <person name="Samain S."/>
            <person name="Cattolico L."/>
            <person name="Pelletier E."/>
            <person name="Couloux A."/>
            <person name="Segurens B."/>
            <person name="Wincker P."/>
            <person name="D'Hont A."/>
            <person name="Scarpelli C."/>
            <person name="Weissenbach J."/>
            <person name="Salanoubat M."/>
            <person name="Quetier F."/>
            <person name="Yu Y."/>
            <person name="Kim H.R."/>
            <person name="Rambo T."/>
            <person name="Currie J."/>
            <person name="Collura K."/>
            <person name="Luo M."/>
            <person name="Yang T."/>
            <person name="Ammiraju J.S.S."/>
            <person name="Engler F."/>
            <person name="Soderlund C."/>
            <person name="Wing R.A."/>
            <person name="Palmer L.E."/>
            <person name="de la Bastide M."/>
            <person name="Spiegel L."/>
            <person name="Nascimento L."/>
            <person name="Zutavern T."/>
            <person name="O'Shaughnessy A."/>
            <person name="Dike S."/>
            <person name="Dedhia N."/>
            <person name="Preston R."/>
            <person name="Balija V."/>
            <person name="McCombie W.R."/>
            <person name="Chow T."/>
            <person name="Chen H."/>
            <person name="Chung M."/>
            <person name="Chen C."/>
            <person name="Shaw J."/>
            <person name="Wu H."/>
            <person name="Hsiao K."/>
            <person name="Chao Y."/>
            <person name="Chu M."/>
            <person name="Cheng C."/>
            <person name="Hour A."/>
            <person name="Lee P."/>
            <person name="Lin S."/>
            <person name="Lin Y."/>
            <person name="Liou J."/>
            <person name="Liu S."/>
            <person name="Hsing Y."/>
            <person name="Raghuvanshi S."/>
            <person name="Mohanty A."/>
            <person name="Bharti A.K."/>
            <person name="Gaur A."/>
            <person name="Gupta V."/>
            <person name="Kumar D."/>
            <person name="Ravi V."/>
            <person name="Vij S."/>
            <person name="Kapur A."/>
            <person name="Khurana P."/>
            <person name="Khurana P."/>
            <person name="Khurana J.P."/>
            <person name="Tyagi A.K."/>
            <person name="Gaikwad K."/>
            <person name="Singh A."/>
            <person name="Dalal V."/>
            <person name="Srivastava S."/>
            <person name="Dixit A."/>
            <person name="Pal A.K."/>
            <person name="Ghazi I.A."/>
            <person name="Yadav M."/>
            <person name="Pandit A."/>
            <person name="Bhargava A."/>
            <person name="Sureshbabu K."/>
            <person name="Batra K."/>
            <person name="Sharma T.R."/>
            <person name="Mohapatra T."/>
            <person name="Singh N.K."/>
            <person name="Messing J."/>
            <person name="Nelson A.B."/>
            <person name="Fuks G."/>
            <person name="Kavchok S."/>
            <person name="Keizer G."/>
            <person name="Linton E."/>
            <person name="Llaca V."/>
            <person name="Song R."/>
            <person name="Tanyolac B."/>
            <person name="Young S."/>
            <person name="Ho-Il K."/>
            <person name="Hahn J.H."/>
            <person name="Sangsakoo G."/>
            <person name="Vanavichit A."/>
            <person name="de Mattos Luiz.A.T."/>
            <person name="Zimmer P.D."/>
            <person name="Malone G."/>
            <person name="Dellagostin O."/>
            <person name="de Oliveira A.C."/>
            <person name="Bevan M."/>
            <person name="Bancroft I."/>
            <person name="Minx P."/>
            <person name="Cordum H."/>
            <person name="Wilson R."/>
            <person name="Cheng Z."/>
            <person name="Jin W."/>
            <person name="Jiang J."/>
            <person name="Leong S.A."/>
            <person name="Iwama H."/>
            <person name="Gojobori T."/>
            <person name="Itoh T."/>
            <person name="Niimura Y."/>
            <person name="Fujii Y."/>
            <person name="Habara T."/>
            <person name="Sakai H."/>
            <person name="Sato Y."/>
            <person name="Wilson G."/>
            <person name="Kumar K."/>
            <person name="McCouch S."/>
            <person name="Juretic N."/>
            <person name="Hoen D."/>
            <person name="Wright S."/>
            <person name="Bruskiewich R."/>
            <person name="Bureau T."/>
            <person name="Miyao A."/>
            <person name="Hirochika H."/>
            <person name="Nishikawa T."/>
            <person name="Kadowaki K."/>
            <person name="Sugiura M."/>
            <person name="Burr B."/>
            <person name="Sasaki T."/>
        </authorList>
    </citation>
    <scope>NUCLEOTIDE SEQUENCE [LARGE SCALE GENOMIC DNA]</scope>
    <source>
        <strain evidence="3">cv. Nipponbare</strain>
    </source>
</reference>
<organism evidence="2 3">
    <name type="scientific">Oryza sativa subsp. japonica</name>
    <name type="common">Rice</name>
    <dbReference type="NCBI Taxonomy" id="39947"/>
    <lineage>
        <taxon>Eukaryota</taxon>
        <taxon>Viridiplantae</taxon>
        <taxon>Streptophyta</taxon>
        <taxon>Embryophyta</taxon>
        <taxon>Tracheophyta</taxon>
        <taxon>Spermatophyta</taxon>
        <taxon>Magnoliopsida</taxon>
        <taxon>Liliopsida</taxon>
        <taxon>Poales</taxon>
        <taxon>Poaceae</taxon>
        <taxon>BOP clade</taxon>
        <taxon>Oryzoideae</taxon>
        <taxon>Oryzeae</taxon>
        <taxon>Oryzinae</taxon>
        <taxon>Oryza</taxon>
        <taxon>Oryza sativa</taxon>
    </lineage>
</organism>
<dbReference type="InParanoid" id="A0A0P0VV64"/>
<feature type="non-terminal residue" evidence="2">
    <location>
        <position position="1"/>
    </location>
</feature>
<name>A0A0P0VV64_ORYSJ</name>
<proteinExistence type="predicted"/>
<protein>
    <submittedName>
        <fullName evidence="2">Os03g0233251 protein</fullName>
    </submittedName>
</protein>
<dbReference type="EMBL" id="AP014959">
    <property type="protein sequence ID" value="BAS83126.1"/>
    <property type="molecule type" value="Genomic_DNA"/>
</dbReference>
<keyword evidence="3" id="KW-1185">Reference proteome</keyword>
<dbReference type="FunCoup" id="A0A0P0VV64">
    <property type="interactions" value="7"/>
</dbReference>
<feature type="compositionally biased region" description="Low complexity" evidence="1">
    <location>
        <begin position="153"/>
        <end position="164"/>
    </location>
</feature>
<sequence length="242" mass="25736">GAEGDDVLRAGAARERAGGVVVRVAVRRRARRLEQPRVPRRPAAVRPAVRPRAAVLRRPERLARAPARHRRRRRRPGLLVVLLPRHLQLRGAQRVHVADAPGVPARRAVHPGARRRHADADVVPVHQAHVVEVLPVGAAQRELGEGDRRRAAEGAAHGAAAVPRDAGEGRGAGGCTVRARPQAAGPTSRGRERDVGAGRQLEPAAPDGHRGVAGQGGRPDGVGAVVAQREDRRADCLSAELQ</sequence>
<evidence type="ECO:0000313" key="2">
    <source>
        <dbReference type="EMBL" id="BAS83126.1"/>
    </source>
</evidence>
<reference evidence="2 3" key="2">
    <citation type="journal article" date="2013" name="Plant Cell Physiol.">
        <title>Rice Annotation Project Database (RAP-DB): an integrative and interactive database for rice genomics.</title>
        <authorList>
            <person name="Sakai H."/>
            <person name="Lee S.S."/>
            <person name="Tanaka T."/>
            <person name="Numa H."/>
            <person name="Kim J."/>
            <person name="Kawahara Y."/>
            <person name="Wakimoto H."/>
            <person name="Yang C.C."/>
            <person name="Iwamoto M."/>
            <person name="Abe T."/>
            <person name="Yamada Y."/>
            <person name="Muto A."/>
            <person name="Inokuchi H."/>
            <person name="Ikemura T."/>
            <person name="Matsumoto T."/>
            <person name="Sasaki T."/>
            <person name="Itoh T."/>
        </authorList>
    </citation>
    <scope>NUCLEOTIDE SEQUENCE [LARGE SCALE GENOMIC DNA]</scope>
    <source>
        <strain evidence="3">cv. Nipponbare</strain>
    </source>
</reference>
<feature type="non-terminal residue" evidence="2">
    <location>
        <position position="242"/>
    </location>
</feature>
<dbReference type="PaxDb" id="39947-A0A0P0VV64"/>
<accession>A0A0P0VV64</accession>